<dbReference type="AlphaFoldDB" id="A0A409XXP3"/>
<proteinExistence type="predicted"/>
<keyword evidence="2" id="KW-0812">Transmembrane</keyword>
<dbReference type="PANTHER" id="PTHR40465">
    <property type="entry name" value="CHROMOSOME 1, WHOLE GENOME SHOTGUN SEQUENCE"/>
    <property type="match status" value="1"/>
</dbReference>
<evidence type="ECO:0000256" key="2">
    <source>
        <dbReference type="SAM" id="Phobius"/>
    </source>
</evidence>
<dbReference type="Proteomes" id="UP000284706">
    <property type="component" value="Unassembled WGS sequence"/>
</dbReference>
<keyword evidence="2" id="KW-0472">Membrane</keyword>
<keyword evidence="2" id="KW-1133">Transmembrane helix</keyword>
<reference evidence="4 5" key="1">
    <citation type="journal article" date="2018" name="Evol. Lett.">
        <title>Horizontal gene cluster transfer increased hallucinogenic mushroom diversity.</title>
        <authorList>
            <person name="Reynolds H.T."/>
            <person name="Vijayakumar V."/>
            <person name="Gluck-Thaler E."/>
            <person name="Korotkin H.B."/>
            <person name="Matheny P.B."/>
            <person name="Slot J.C."/>
        </authorList>
    </citation>
    <scope>NUCLEOTIDE SEQUENCE [LARGE SCALE GENOMIC DNA]</scope>
    <source>
        <strain evidence="4 5">SRW20</strain>
    </source>
</reference>
<dbReference type="InParanoid" id="A0A409XXP3"/>
<organism evidence="4 5">
    <name type="scientific">Gymnopilus dilepis</name>
    <dbReference type="NCBI Taxonomy" id="231916"/>
    <lineage>
        <taxon>Eukaryota</taxon>
        <taxon>Fungi</taxon>
        <taxon>Dikarya</taxon>
        <taxon>Basidiomycota</taxon>
        <taxon>Agaricomycotina</taxon>
        <taxon>Agaricomycetes</taxon>
        <taxon>Agaricomycetidae</taxon>
        <taxon>Agaricales</taxon>
        <taxon>Agaricineae</taxon>
        <taxon>Hymenogastraceae</taxon>
        <taxon>Gymnopilus</taxon>
    </lineage>
</organism>
<evidence type="ECO:0000313" key="4">
    <source>
        <dbReference type="EMBL" id="PPQ95534.1"/>
    </source>
</evidence>
<feature type="transmembrane region" description="Helical" evidence="2">
    <location>
        <begin position="204"/>
        <end position="224"/>
    </location>
</feature>
<sequence>MNAPPQIPADIANMYLIGYLLDWGLFGVLSMQVYVYYLAFLKDPIINLGLVYGIYTFMVVQTVLLSQSSFRTFGDGFGDPDRIGEITEIWFSVPIISAIVALIVQAFYALQIWAMSKKKLIPLMILVLTIVQFVGGIWTGIVGHGAVRFSRFLTSEGFVATGVWNGSGALCDILISACMGYYYVSPRSEYKLKGHPIHAAIRAFLMSGGLLTLIAIINTVLSLLPNGQTYFQTTSAILGNMYANTFMSLLNSRVRFARPSGYVDDEASQTYLTYDQPIRSALVFARSAGGGEGDTGTVAEGEGDGEEYGMHDHDERRSRRRSLRSTRSSGMATLQISEEDRRKRSLSLSPISPDTLVASPITPKEETALRSDV</sequence>
<gene>
    <name evidence="4" type="ORF">CVT26_008559</name>
</gene>
<feature type="transmembrane region" description="Helical" evidence="2">
    <location>
        <begin position="49"/>
        <end position="69"/>
    </location>
</feature>
<evidence type="ECO:0000256" key="1">
    <source>
        <dbReference type="SAM" id="MobiDB-lite"/>
    </source>
</evidence>
<dbReference type="Pfam" id="PF20152">
    <property type="entry name" value="DUF6534"/>
    <property type="match status" value="1"/>
</dbReference>
<protein>
    <recommendedName>
        <fullName evidence="3">DUF6534 domain-containing protein</fullName>
    </recommendedName>
</protein>
<feature type="transmembrane region" description="Helical" evidence="2">
    <location>
        <begin position="12"/>
        <end position="37"/>
    </location>
</feature>
<dbReference type="PANTHER" id="PTHR40465:SF1">
    <property type="entry name" value="DUF6534 DOMAIN-CONTAINING PROTEIN"/>
    <property type="match status" value="1"/>
</dbReference>
<feature type="transmembrane region" description="Helical" evidence="2">
    <location>
        <begin position="230"/>
        <end position="250"/>
    </location>
</feature>
<feature type="transmembrane region" description="Helical" evidence="2">
    <location>
        <begin position="120"/>
        <end position="143"/>
    </location>
</feature>
<feature type="domain" description="DUF6534" evidence="3">
    <location>
        <begin position="169"/>
        <end position="254"/>
    </location>
</feature>
<dbReference type="EMBL" id="NHYE01001423">
    <property type="protein sequence ID" value="PPQ95534.1"/>
    <property type="molecule type" value="Genomic_DNA"/>
</dbReference>
<dbReference type="STRING" id="231916.A0A409XXP3"/>
<accession>A0A409XXP3</accession>
<feature type="transmembrane region" description="Helical" evidence="2">
    <location>
        <begin position="163"/>
        <end position="184"/>
    </location>
</feature>
<evidence type="ECO:0000259" key="3">
    <source>
        <dbReference type="Pfam" id="PF20152"/>
    </source>
</evidence>
<feature type="region of interest" description="Disordered" evidence="1">
    <location>
        <begin position="288"/>
        <end position="373"/>
    </location>
</feature>
<comment type="caution">
    <text evidence="4">The sequence shown here is derived from an EMBL/GenBank/DDBJ whole genome shotgun (WGS) entry which is preliminary data.</text>
</comment>
<feature type="transmembrane region" description="Helical" evidence="2">
    <location>
        <begin position="89"/>
        <end position="108"/>
    </location>
</feature>
<dbReference type="OrthoDB" id="3262409at2759"/>
<keyword evidence="5" id="KW-1185">Reference proteome</keyword>
<dbReference type="InterPro" id="IPR045339">
    <property type="entry name" value="DUF6534"/>
</dbReference>
<evidence type="ECO:0000313" key="5">
    <source>
        <dbReference type="Proteomes" id="UP000284706"/>
    </source>
</evidence>
<name>A0A409XXP3_9AGAR</name>
<feature type="compositionally biased region" description="Basic and acidic residues" evidence="1">
    <location>
        <begin position="308"/>
        <end position="317"/>
    </location>
</feature>
<feature type="compositionally biased region" description="Basic and acidic residues" evidence="1">
    <location>
        <begin position="363"/>
        <end position="373"/>
    </location>
</feature>